<proteinExistence type="inferred from homology"/>
<name>A0ABU4HMV6_9ACTN</name>
<gene>
    <name evidence="7" type="ORF">R7226_06885</name>
</gene>
<dbReference type="SUPFAM" id="SSF53720">
    <property type="entry name" value="ALDH-like"/>
    <property type="match status" value="1"/>
</dbReference>
<evidence type="ECO:0000256" key="4">
    <source>
        <dbReference type="PROSITE-ProRule" id="PRU10007"/>
    </source>
</evidence>
<dbReference type="InterPro" id="IPR016163">
    <property type="entry name" value="Ald_DH_C"/>
</dbReference>
<accession>A0ABU4HMV6</accession>
<reference evidence="7 8" key="2">
    <citation type="submission" date="2023-10" db="EMBL/GenBank/DDBJ databases">
        <authorList>
            <person name="Han X.F."/>
        </authorList>
    </citation>
    <scope>NUCLEOTIDE SEQUENCE [LARGE SCALE GENOMIC DNA]</scope>
    <source>
        <strain evidence="7 8">KCTC 39840</strain>
    </source>
</reference>
<dbReference type="InterPro" id="IPR015590">
    <property type="entry name" value="Aldehyde_DH_dom"/>
</dbReference>
<evidence type="ECO:0000259" key="6">
    <source>
        <dbReference type="Pfam" id="PF00171"/>
    </source>
</evidence>
<dbReference type="PANTHER" id="PTHR43720:SF2">
    <property type="entry name" value="2-AMINOMUCONIC SEMIALDEHYDE DEHYDROGENASE"/>
    <property type="match status" value="1"/>
</dbReference>
<dbReference type="InterPro" id="IPR029510">
    <property type="entry name" value="Ald_DH_CS_GLU"/>
</dbReference>
<organism evidence="7 8">
    <name type="scientific">Conexibacter stalactiti</name>
    <dbReference type="NCBI Taxonomy" id="1940611"/>
    <lineage>
        <taxon>Bacteria</taxon>
        <taxon>Bacillati</taxon>
        <taxon>Actinomycetota</taxon>
        <taxon>Thermoleophilia</taxon>
        <taxon>Solirubrobacterales</taxon>
        <taxon>Conexibacteraceae</taxon>
        <taxon>Conexibacter</taxon>
    </lineage>
</organism>
<keyword evidence="3" id="KW-0520">NAD</keyword>
<dbReference type="RefSeq" id="WP_318596310.1">
    <property type="nucleotide sequence ID" value="NZ_JAWSTH010000011.1"/>
</dbReference>
<dbReference type="InterPro" id="IPR016161">
    <property type="entry name" value="Ald_DH/histidinol_DH"/>
</dbReference>
<dbReference type="Gene3D" id="3.40.605.10">
    <property type="entry name" value="Aldehyde Dehydrogenase, Chain A, domain 1"/>
    <property type="match status" value="1"/>
</dbReference>
<evidence type="ECO:0000256" key="2">
    <source>
        <dbReference type="ARBA" id="ARBA00023002"/>
    </source>
</evidence>
<dbReference type="Pfam" id="PF00171">
    <property type="entry name" value="Aldedh"/>
    <property type="match status" value="1"/>
</dbReference>
<evidence type="ECO:0000313" key="8">
    <source>
        <dbReference type="Proteomes" id="UP001284601"/>
    </source>
</evidence>
<sequence>MEQTTTAAAVRDAQEAHVTFEHVIGGASVASADGAVFETADPHTGAVYGTVARGGEEDVARAVAAARSAFDDGPWPRLSTRERRLLLNRLADRIEQEGDALAAAESRDMGKPISESRGHDVPRAAYNFRFFADFQDHAASESFPMSGFHSYARHEPVGVAGAISPWNFPLMLASWKVAPALAFGNTVVLKPAEQSPATATMLGRIAAEVLPEGVLNVVHGFGPGEAGEALVRHPDVQLLTFTGETTTGQAIMQTAAPTLKRLSLELGGKSPNLVFADADLDAAVAGTIRGIFSNQGEVCLAGSRLLVERAVYDEFLARLVAAAERLPIGPPLEETTKVGPLVSHEHRERVEGYVAIAAEDGGRVLTGGSRPDDPALAAGAYLRPTVIADLPRGSRCVREEIFGPVLVVAPFDDEAEAIRVANDTPYGLAAMLWTQDLRRAHRVGAALDVGTVWVNCFFVRDLRAPFGGAKGSGMGREGGYYSREFFTEAKTITMAL</sequence>
<dbReference type="InterPro" id="IPR016162">
    <property type="entry name" value="Ald_DH_N"/>
</dbReference>
<reference evidence="8" key="1">
    <citation type="submission" date="2023-07" db="EMBL/GenBank/DDBJ databases">
        <title>Conexibacter stalactiti sp. nov., isolated from stalactites in a lava cave and emended description of the genus Conexibacter.</title>
        <authorList>
            <person name="Lee S.D."/>
        </authorList>
    </citation>
    <scope>NUCLEOTIDE SEQUENCE [LARGE SCALE GENOMIC DNA]</scope>
    <source>
        <strain evidence="8">KCTC 39840</strain>
    </source>
</reference>
<dbReference type="PANTHER" id="PTHR43720">
    <property type="entry name" value="2-AMINOMUCONIC SEMIALDEHYDE DEHYDROGENASE"/>
    <property type="match status" value="1"/>
</dbReference>
<evidence type="ECO:0000313" key="7">
    <source>
        <dbReference type="EMBL" id="MDW5594052.1"/>
    </source>
</evidence>
<dbReference type="Gene3D" id="3.40.309.10">
    <property type="entry name" value="Aldehyde Dehydrogenase, Chain A, domain 2"/>
    <property type="match status" value="1"/>
</dbReference>
<dbReference type="CDD" id="cd07093">
    <property type="entry name" value="ALDH_F8_HMSADH"/>
    <property type="match status" value="1"/>
</dbReference>
<dbReference type="Proteomes" id="UP001284601">
    <property type="component" value="Unassembled WGS sequence"/>
</dbReference>
<evidence type="ECO:0000256" key="5">
    <source>
        <dbReference type="RuleBase" id="RU003345"/>
    </source>
</evidence>
<comment type="similarity">
    <text evidence="1 5">Belongs to the aldehyde dehydrogenase family.</text>
</comment>
<dbReference type="PROSITE" id="PS00687">
    <property type="entry name" value="ALDEHYDE_DEHYDR_GLU"/>
    <property type="match status" value="1"/>
</dbReference>
<keyword evidence="2 5" id="KW-0560">Oxidoreductase</keyword>
<keyword evidence="8" id="KW-1185">Reference proteome</keyword>
<feature type="active site" evidence="4">
    <location>
        <position position="265"/>
    </location>
</feature>
<dbReference type="PROSITE" id="PS00070">
    <property type="entry name" value="ALDEHYDE_DEHYDR_CYS"/>
    <property type="match status" value="1"/>
</dbReference>
<dbReference type="EMBL" id="JAWSTH010000011">
    <property type="protein sequence ID" value="MDW5594052.1"/>
    <property type="molecule type" value="Genomic_DNA"/>
</dbReference>
<comment type="caution">
    <text evidence="7">The sequence shown here is derived from an EMBL/GenBank/DDBJ whole genome shotgun (WGS) entry which is preliminary data.</text>
</comment>
<dbReference type="InterPro" id="IPR016160">
    <property type="entry name" value="Ald_DH_CS_CYS"/>
</dbReference>
<evidence type="ECO:0000256" key="1">
    <source>
        <dbReference type="ARBA" id="ARBA00009986"/>
    </source>
</evidence>
<feature type="domain" description="Aldehyde dehydrogenase" evidence="6">
    <location>
        <begin position="33"/>
        <end position="492"/>
    </location>
</feature>
<protein>
    <submittedName>
        <fullName evidence="7">Aldehyde dehydrogenase</fullName>
    </submittedName>
</protein>
<evidence type="ECO:0000256" key="3">
    <source>
        <dbReference type="ARBA" id="ARBA00023027"/>
    </source>
</evidence>